<dbReference type="PANTHER" id="PTHR43549">
    <property type="entry name" value="MULTIDRUG RESISTANCE PROTEIN YPNP-RELATED"/>
    <property type="match status" value="1"/>
</dbReference>
<proteinExistence type="predicted"/>
<gene>
    <name evidence="8" type="ORF">CE91St55_46090</name>
</gene>
<organism evidence="8 9">
    <name type="scientific">Hungatella hathewayi</name>
    <dbReference type="NCBI Taxonomy" id="154046"/>
    <lineage>
        <taxon>Bacteria</taxon>
        <taxon>Bacillati</taxon>
        <taxon>Bacillota</taxon>
        <taxon>Clostridia</taxon>
        <taxon>Lachnospirales</taxon>
        <taxon>Lachnospiraceae</taxon>
        <taxon>Hungatella</taxon>
    </lineage>
</organism>
<dbReference type="PIRSF" id="PIRSF006603">
    <property type="entry name" value="DinF"/>
    <property type="match status" value="1"/>
</dbReference>
<dbReference type="InterPro" id="IPR048279">
    <property type="entry name" value="MdtK-like"/>
</dbReference>
<evidence type="ECO:0000313" key="8">
    <source>
        <dbReference type="EMBL" id="GKH02628.1"/>
    </source>
</evidence>
<comment type="subcellular location">
    <subcellularLocation>
        <location evidence="1">Cell membrane</location>
        <topology evidence="1">Multi-pass membrane protein</topology>
    </subcellularLocation>
</comment>
<dbReference type="GO" id="GO:0015297">
    <property type="term" value="F:antiporter activity"/>
    <property type="evidence" value="ECO:0007669"/>
    <property type="project" value="InterPro"/>
</dbReference>
<reference evidence="8" key="1">
    <citation type="submission" date="2022-01" db="EMBL/GenBank/DDBJ databases">
        <title>Novel bile acid biosynthetic pathways are enriched in the microbiome of centenarians.</title>
        <authorList>
            <person name="Sato Y."/>
            <person name="Atarashi K."/>
            <person name="Plichta R.D."/>
            <person name="Arai Y."/>
            <person name="Sasajima S."/>
            <person name="Kearney M.S."/>
            <person name="Suda W."/>
            <person name="Takeshita K."/>
            <person name="Sasaki T."/>
            <person name="Okamoto S."/>
            <person name="Skelly N.A."/>
            <person name="Okamura Y."/>
            <person name="Vlamakis H."/>
            <person name="Li Y."/>
            <person name="Tanoue T."/>
            <person name="Takei H."/>
            <person name="Nittono H."/>
            <person name="Narushima S."/>
            <person name="Irie J."/>
            <person name="Itoh H."/>
            <person name="Moriya K."/>
            <person name="Sugiura Y."/>
            <person name="Suematsu M."/>
            <person name="Moritoki N."/>
            <person name="Shibata S."/>
            <person name="Littman R.D."/>
            <person name="Fischbach A.M."/>
            <person name="Uwamino Y."/>
            <person name="Inoue T."/>
            <person name="Honda A."/>
            <person name="Hattori M."/>
            <person name="Murai T."/>
            <person name="Xavier J.R."/>
            <person name="Hirose N."/>
            <person name="Honda K."/>
        </authorList>
    </citation>
    <scope>NUCLEOTIDE SEQUENCE</scope>
    <source>
        <strain evidence="8">CE91-St55</strain>
    </source>
</reference>
<feature type="transmembrane region" description="Helical" evidence="7">
    <location>
        <begin position="62"/>
        <end position="83"/>
    </location>
</feature>
<dbReference type="EMBL" id="BQNJ01000002">
    <property type="protein sequence ID" value="GKH02628.1"/>
    <property type="molecule type" value="Genomic_DNA"/>
</dbReference>
<feature type="transmembrane region" description="Helical" evidence="7">
    <location>
        <begin position="194"/>
        <end position="216"/>
    </location>
</feature>
<evidence type="ECO:0000313" key="9">
    <source>
        <dbReference type="Proteomes" id="UP001055091"/>
    </source>
</evidence>
<keyword evidence="3" id="KW-1003">Cell membrane</keyword>
<feature type="transmembrane region" description="Helical" evidence="7">
    <location>
        <begin position="391"/>
        <end position="409"/>
    </location>
</feature>
<sequence length="455" mass="49262">MKAAKKIDMTQGSIMKRVLLFALPICVGNVLQQLYGTVDTLVIGNFCGSVSLAAVGTSSQPVEILLCVFLGLGTGVSILVSQFTGRGDMESLKEIGATAISFLFLCSIPLTIIGQFAGPAVLRFMQVPDDTWELANAYISIIFFGTLGNMGYNMNAGILRGMGDSNASLLFLIVSCVVNIVLDLLFVAGMGMDVPGAALATTIAMYCSWLFSIVYIRKKYPEFGFTYLPHRMNRRMLGSIVAIGLPLGLNSSIYSVGHILMQSLINLQGSVFIAACSVSSKVTGIANVAITSLSSAATTFSGQNLGAGNYVYLKKGGIRIPLFSGLITCIAGLVVTFYCRPLLELFTREAEVLDIAVRYIRIVLPFTWAYAVFNGIISFVNGMGEVRFPTVVNLLMLWAVRIPCAWLITSYIDGGYVMACLPISFVFGMLCMFSYFFSKNWKKIGKMAAEQQGRL</sequence>
<keyword evidence="6 7" id="KW-0472">Membrane</keyword>
<evidence type="ECO:0000256" key="2">
    <source>
        <dbReference type="ARBA" id="ARBA00022448"/>
    </source>
</evidence>
<dbReference type="PANTHER" id="PTHR43549:SF3">
    <property type="entry name" value="MULTIDRUG RESISTANCE PROTEIN YPNP-RELATED"/>
    <property type="match status" value="1"/>
</dbReference>
<dbReference type="InterPro" id="IPR002528">
    <property type="entry name" value="MATE_fam"/>
</dbReference>
<dbReference type="GO" id="GO:0042910">
    <property type="term" value="F:xenobiotic transmembrane transporter activity"/>
    <property type="evidence" value="ECO:0007669"/>
    <property type="project" value="InterPro"/>
</dbReference>
<feature type="transmembrane region" description="Helical" evidence="7">
    <location>
        <begin position="167"/>
        <end position="188"/>
    </location>
</feature>
<evidence type="ECO:0000256" key="3">
    <source>
        <dbReference type="ARBA" id="ARBA00022475"/>
    </source>
</evidence>
<feature type="transmembrane region" description="Helical" evidence="7">
    <location>
        <begin position="272"/>
        <end position="297"/>
    </location>
</feature>
<evidence type="ECO:0000256" key="7">
    <source>
        <dbReference type="SAM" id="Phobius"/>
    </source>
</evidence>
<feature type="transmembrane region" description="Helical" evidence="7">
    <location>
        <begin position="95"/>
        <end position="117"/>
    </location>
</feature>
<keyword evidence="4 7" id="KW-0812">Transmembrane</keyword>
<feature type="transmembrane region" description="Helical" evidence="7">
    <location>
        <begin position="318"/>
        <end position="338"/>
    </location>
</feature>
<feature type="transmembrane region" description="Helical" evidence="7">
    <location>
        <begin position="237"/>
        <end position="260"/>
    </location>
</feature>
<comment type="caution">
    <text evidence="8">The sequence shown here is derived from an EMBL/GenBank/DDBJ whole genome shotgun (WGS) entry which is preliminary data.</text>
</comment>
<dbReference type="Proteomes" id="UP001055091">
    <property type="component" value="Unassembled WGS sequence"/>
</dbReference>
<evidence type="ECO:0000256" key="4">
    <source>
        <dbReference type="ARBA" id="ARBA00022692"/>
    </source>
</evidence>
<feature type="transmembrane region" description="Helical" evidence="7">
    <location>
        <begin position="137"/>
        <end position="155"/>
    </location>
</feature>
<dbReference type="RefSeq" id="WP_195521601.1">
    <property type="nucleotide sequence ID" value="NZ_BQNJ01000002.1"/>
</dbReference>
<dbReference type="InterPro" id="IPR052031">
    <property type="entry name" value="Membrane_Transporter-Flippase"/>
</dbReference>
<dbReference type="Pfam" id="PF01554">
    <property type="entry name" value="MatE"/>
    <property type="match status" value="2"/>
</dbReference>
<dbReference type="NCBIfam" id="TIGR00797">
    <property type="entry name" value="matE"/>
    <property type="match status" value="1"/>
</dbReference>
<dbReference type="AlphaFoldDB" id="A0AA37JKB6"/>
<feature type="transmembrane region" description="Helical" evidence="7">
    <location>
        <begin position="358"/>
        <end position="379"/>
    </location>
</feature>
<evidence type="ECO:0000256" key="1">
    <source>
        <dbReference type="ARBA" id="ARBA00004651"/>
    </source>
</evidence>
<feature type="transmembrane region" description="Helical" evidence="7">
    <location>
        <begin position="415"/>
        <end position="437"/>
    </location>
</feature>
<evidence type="ECO:0000256" key="6">
    <source>
        <dbReference type="ARBA" id="ARBA00023136"/>
    </source>
</evidence>
<keyword evidence="5 7" id="KW-1133">Transmembrane helix</keyword>
<evidence type="ECO:0000256" key="5">
    <source>
        <dbReference type="ARBA" id="ARBA00022989"/>
    </source>
</evidence>
<keyword evidence="2" id="KW-0813">Transport</keyword>
<dbReference type="CDD" id="cd13138">
    <property type="entry name" value="MATE_yoeA_like"/>
    <property type="match status" value="1"/>
</dbReference>
<name>A0AA37JKB6_9FIRM</name>
<protein>
    <submittedName>
        <fullName evidence="8">MATE family efflux transporter</fullName>
    </submittedName>
</protein>
<dbReference type="GO" id="GO:0005886">
    <property type="term" value="C:plasma membrane"/>
    <property type="evidence" value="ECO:0007669"/>
    <property type="project" value="UniProtKB-SubCell"/>
</dbReference>
<accession>A0AA37JKB6</accession>